<dbReference type="AlphaFoldDB" id="A0A7E5WIR7"/>
<sequence>MDVTTPTAIISELPPESNLPKDVLQNVYLNWPFENTPHPGVTEFVQDLQSLMQELKFGYFTVGLMKFLEMVATRDAHDITPILVALEETSRKLRDNHKLTKDYVIFQDNIEILLNTMIMLPFDKLQKMSGVGYYILQNKYVLVSRNVNACLERYDTLFLESDGIALFGSLEEFHKYPDGGQSALEVSKDMLDAAIAPFLRLKGTMDHHLLTTCINDGINYFVIPSLDRSATETAYFTTRAHIEDLKSI</sequence>
<organism evidence="1 4">
    <name type="scientific">Trichoplusia ni</name>
    <name type="common">Cabbage looper</name>
    <dbReference type="NCBI Taxonomy" id="7111"/>
    <lineage>
        <taxon>Eukaryota</taxon>
        <taxon>Metazoa</taxon>
        <taxon>Ecdysozoa</taxon>
        <taxon>Arthropoda</taxon>
        <taxon>Hexapoda</taxon>
        <taxon>Insecta</taxon>
        <taxon>Pterygota</taxon>
        <taxon>Neoptera</taxon>
        <taxon>Endopterygota</taxon>
        <taxon>Lepidoptera</taxon>
        <taxon>Glossata</taxon>
        <taxon>Ditrysia</taxon>
        <taxon>Noctuoidea</taxon>
        <taxon>Noctuidae</taxon>
        <taxon>Plusiinae</taxon>
        <taxon>Trichoplusia</taxon>
    </lineage>
</organism>
<dbReference type="RefSeq" id="XP_026740587.1">
    <property type="nucleotide sequence ID" value="XM_026884786.1"/>
</dbReference>
<accession>A0A7E5WIR7</accession>
<name>A0A7E5WIR7_TRINI</name>
<proteinExistence type="predicted"/>
<dbReference type="Proteomes" id="UP000322000">
    <property type="component" value="Chromosome 18"/>
</dbReference>
<reference evidence="2 3" key="1">
    <citation type="submission" date="2025-04" db="UniProtKB">
        <authorList>
            <consortium name="RefSeq"/>
        </authorList>
    </citation>
    <scope>IDENTIFICATION</scope>
</reference>
<gene>
    <name evidence="2 3 4" type="primary">LOC113503004</name>
</gene>
<dbReference type="KEGG" id="tnl:113503004"/>
<evidence type="ECO:0000313" key="2">
    <source>
        <dbReference type="RefSeq" id="XP_026740587.1"/>
    </source>
</evidence>
<keyword evidence="1" id="KW-1185">Reference proteome</keyword>
<dbReference type="RefSeq" id="XP_026740588.1">
    <property type="nucleotide sequence ID" value="XM_026884787.1"/>
</dbReference>
<dbReference type="GeneID" id="113503004"/>
<dbReference type="RefSeq" id="XP_026740589.1">
    <property type="nucleotide sequence ID" value="XM_026884788.1"/>
</dbReference>
<evidence type="ECO:0000313" key="3">
    <source>
        <dbReference type="RefSeq" id="XP_026740588.1"/>
    </source>
</evidence>
<evidence type="ECO:0000313" key="4">
    <source>
        <dbReference type="RefSeq" id="XP_026740589.1"/>
    </source>
</evidence>
<protein>
    <submittedName>
        <fullName evidence="2 3">Uncharacterized protein LOC113503004</fullName>
    </submittedName>
</protein>
<evidence type="ECO:0000313" key="1">
    <source>
        <dbReference type="Proteomes" id="UP000322000"/>
    </source>
</evidence>